<accession>A0A3L6PFW6</accession>
<organism evidence="8 9">
    <name type="scientific">Panicum miliaceum</name>
    <name type="common">Proso millet</name>
    <name type="synonym">Broomcorn millet</name>
    <dbReference type="NCBI Taxonomy" id="4540"/>
    <lineage>
        <taxon>Eukaryota</taxon>
        <taxon>Viridiplantae</taxon>
        <taxon>Streptophyta</taxon>
        <taxon>Embryophyta</taxon>
        <taxon>Tracheophyta</taxon>
        <taxon>Spermatophyta</taxon>
        <taxon>Magnoliopsida</taxon>
        <taxon>Liliopsida</taxon>
        <taxon>Poales</taxon>
        <taxon>Poaceae</taxon>
        <taxon>PACMAD clade</taxon>
        <taxon>Panicoideae</taxon>
        <taxon>Panicodae</taxon>
        <taxon>Paniceae</taxon>
        <taxon>Panicinae</taxon>
        <taxon>Panicum</taxon>
        <taxon>Panicum sect. Panicum</taxon>
    </lineage>
</organism>
<dbReference type="SUPFAM" id="SSF56112">
    <property type="entry name" value="Protein kinase-like (PK-like)"/>
    <property type="match status" value="1"/>
</dbReference>
<keyword evidence="9" id="KW-1185">Reference proteome</keyword>
<evidence type="ECO:0000256" key="4">
    <source>
        <dbReference type="ARBA" id="ARBA00022777"/>
    </source>
</evidence>
<dbReference type="Proteomes" id="UP000275267">
    <property type="component" value="Unassembled WGS sequence"/>
</dbReference>
<keyword evidence="6" id="KW-1133">Transmembrane helix</keyword>
<dbReference type="InterPro" id="IPR011009">
    <property type="entry name" value="Kinase-like_dom_sf"/>
</dbReference>
<dbReference type="PANTHER" id="PTHR27002:SF396">
    <property type="entry name" value="OS06G0496800 PROTEIN"/>
    <property type="match status" value="1"/>
</dbReference>
<dbReference type="STRING" id="4540.A0A3L6PFW6"/>
<dbReference type="InterPro" id="IPR001245">
    <property type="entry name" value="Ser-Thr/Tyr_kinase_cat_dom"/>
</dbReference>
<comment type="caution">
    <text evidence="8">The sequence shown here is derived from an EMBL/GenBank/DDBJ whole genome shotgun (WGS) entry which is preliminary data.</text>
</comment>
<evidence type="ECO:0000256" key="5">
    <source>
        <dbReference type="ARBA" id="ARBA00022840"/>
    </source>
</evidence>
<dbReference type="InterPro" id="IPR000719">
    <property type="entry name" value="Prot_kinase_dom"/>
</dbReference>
<sequence length="387" mass="42484">MATAGRVSAGGRRRLLDAAPAPAVGGGAGHGSGSGSGSSPDSMRVMVGVLVTVVFCTLLYCIYCWRWRRRNAIKRSLLDSLWPRSSSDLPLMERASILAATGNFSKANKLGEGGFGPVYRGVLSGGSEIAVKRLSARSLQGAAEFRNEHRNLVRLLGWCAERDEKLLVYEYLPNRSLDAFLFGVHRNLKASNVLLDDKMNPKISDFGMAKIFEDESGGINNTGRVVGTYGYMAPEFALEGVFSVKSDVFSFGVLLLEILSGQRNGALYLEEHHQSLIRGAWTLWIEGHAVEFMDLSLGRSFSREEAWRCYHVGLLCVQENPDVRPTMSTVLLILISDHLKLPEPAKPPLFTKLRSMPSPAQPLTARTQSRAPPHLINDVTITTIEPR</sequence>
<dbReference type="AlphaFoldDB" id="A0A3L6PFW6"/>
<keyword evidence="1" id="KW-0723">Serine/threonine-protein kinase</keyword>
<keyword evidence="4" id="KW-0418">Kinase</keyword>
<keyword evidence="2" id="KW-0808">Transferase</keyword>
<dbReference type="GO" id="GO:0004674">
    <property type="term" value="F:protein serine/threonine kinase activity"/>
    <property type="evidence" value="ECO:0007669"/>
    <property type="project" value="UniProtKB-KW"/>
</dbReference>
<dbReference type="Gene3D" id="3.30.200.20">
    <property type="entry name" value="Phosphorylase Kinase, domain 1"/>
    <property type="match status" value="1"/>
</dbReference>
<keyword evidence="6" id="KW-0472">Membrane</keyword>
<dbReference type="Gene3D" id="1.10.510.10">
    <property type="entry name" value="Transferase(Phosphotransferase) domain 1"/>
    <property type="match status" value="1"/>
</dbReference>
<keyword evidence="6" id="KW-0812">Transmembrane</keyword>
<keyword evidence="5" id="KW-0067">ATP-binding</keyword>
<evidence type="ECO:0000256" key="1">
    <source>
        <dbReference type="ARBA" id="ARBA00022527"/>
    </source>
</evidence>
<reference evidence="9" key="1">
    <citation type="journal article" date="2019" name="Nat. Commun.">
        <title>The genome of broomcorn millet.</title>
        <authorList>
            <person name="Zou C."/>
            <person name="Miki D."/>
            <person name="Li D."/>
            <person name="Tang Q."/>
            <person name="Xiao L."/>
            <person name="Rajput S."/>
            <person name="Deng P."/>
            <person name="Jia W."/>
            <person name="Huang R."/>
            <person name="Zhang M."/>
            <person name="Sun Y."/>
            <person name="Hu J."/>
            <person name="Fu X."/>
            <person name="Schnable P.S."/>
            <person name="Li F."/>
            <person name="Zhang H."/>
            <person name="Feng B."/>
            <person name="Zhu X."/>
            <person name="Liu R."/>
            <person name="Schnable J.C."/>
            <person name="Zhu J.-K."/>
            <person name="Zhang H."/>
        </authorList>
    </citation>
    <scope>NUCLEOTIDE SEQUENCE [LARGE SCALE GENOMIC DNA]</scope>
</reference>
<gene>
    <name evidence="8" type="ORF">C2845_PM10G09050</name>
</gene>
<dbReference type="GO" id="GO:0005524">
    <property type="term" value="F:ATP binding"/>
    <property type="evidence" value="ECO:0007669"/>
    <property type="project" value="UniProtKB-KW"/>
</dbReference>
<feature type="transmembrane region" description="Helical" evidence="6">
    <location>
        <begin position="45"/>
        <end position="65"/>
    </location>
</feature>
<evidence type="ECO:0000256" key="3">
    <source>
        <dbReference type="ARBA" id="ARBA00022741"/>
    </source>
</evidence>
<evidence type="ECO:0000259" key="7">
    <source>
        <dbReference type="PROSITE" id="PS50011"/>
    </source>
</evidence>
<dbReference type="Pfam" id="PF07714">
    <property type="entry name" value="PK_Tyr_Ser-Thr"/>
    <property type="match status" value="2"/>
</dbReference>
<name>A0A3L6PFW6_PANMI</name>
<proteinExistence type="predicted"/>
<dbReference type="EMBL" id="PQIB02000018">
    <property type="protein sequence ID" value="RLM55326.1"/>
    <property type="molecule type" value="Genomic_DNA"/>
</dbReference>
<keyword evidence="3" id="KW-0547">Nucleotide-binding</keyword>
<protein>
    <recommendedName>
        <fullName evidence="7">Protein kinase domain-containing protein</fullName>
    </recommendedName>
</protein>
<evidence type="ECO:0000313" key="8">
    <source>
        <dbReference type="EMBL" id="RLM55326.1"/>
    </source>
</evidence>
<dbReference type="PANTHER" id="PTHR27002">
    <property type="entry name" value="RECEPTOR-LIKE SERINE/THREONINE-PROTEIN KINASE SD1-8"/>
    <property type="match status" value="1"/>
</dbReference>
<dbReference type="PROSITE" id="PS50011">
    <property type="entry name" value="PROTEIN_KINASE_DOM"/>
    <property type="match status" value="1"/>
</dbReference>
<dbReference type="GO" id="GO:0005886">
    <property type="term" value="C:plasma membrane"/>
    <property type="evidence" value="ECO:0007669"/>
    <property type="project" value="TreeGrafter"/>
</dbReference>
<feature type="domain" description="Protein kinase" evidence="7">
    <location>
        <begin position="104"/>
        <end position="341"/>
    </location>
</feature>
<dbReference type="OrthoDB" id="4062651at2759"/>
<evidence type="ECO:0000256" key="6">
    <source>
        <dbReference type="SAM" id="Phobius"/>
    </source>
</evidence>
<evidence type="ECO:0000313" key="9">
    <source>
        <dbReference type="Proteomes" id="UP000275267"/>
    </source>
</evidence>
<evidence type="ECO:0000256" key="2">
    <source>
        <dbReference type="ARBA" id="ARBA00022679"/>
    </source>
</evidence>